<dbReference type="CDD" id="cd11326">
    <property type="entry name" value="AmyAc_Glg_debranch"/>
    <property type="match status" value="1"/>
</dbReference>
<dbReference type="Pfam" id="PF00128">
    <property type="entry name" value="Alpha-amylase"/>
    <property type="match status" value="1"/>
</dbReference>
<dbReference type="GO" id="GO:0005980">
    <property type="term" value="P:glycogen catabolic process"/>
    <property type="evidence" value="ECO:0007669"/>
    <property type="project" value="InterPro"/>
</dbReference>
<dbReference type="Pfam" id="PF02922">
    <property type="entry name" value="CBM_48"/>
    <property type="match status" value="1"/>
</dbReference>
<comment type="caution">
    <text evidence="6">The sequence shown here is derived from an EMBL/GenBank/DDBJ whole genome shotgun (WGS) entry which is preliminary data.</text>
</comment>
<dbReference type="InterPro" id="IPR014756">
    <property type="entry name" value="Ig_E-set"/>
</dbReference>
<sequence>MRLTDVGAEFSVYAGHADAVSLLLIDGPDHGAPRREIPLTERAHGWWFGTIPGVRAGQRYALRSDGPRDAGAGHHYNPDALLLDPYARAIDNQGIATVVTGDFDWSGDVHPQRRWSDTVIYEAHVRGLTMRHPGVPAHLRGTFAGVAHPVVIEHLRSLGVTAIELLPIHALMSESMLVAKGMGNYWGYNSLGFFAPEPRYAAARDAEGILAEFKGMVKLLHQAGIEVLLDVVYNHTAEQGSRGGHTLSWRGLDNRAYYRLDAGGREVDFTGCGNTLDLRHPVVVRQVLDSLRYWVQECHVDGFRFDLAVALGRGRDDAFDPDHAFLVALRSDPILATTKLIAEPWDVGPFGWRTGAFPPPFAEWNDRYRDDVRTFWLTDVAAQFGNHQRHGVRDLATRLAGSADFFAPHDRGPLASVNFVAAHDGFTLADLTAYNEKHNESNGEGNRDGSSHNRSWNHGVEGPSDDQNVLDWRRRAMRNLLGTLLLSQGVPMINAGDEFGRSQHGNNNPYCQDNELTWFNWQHKPWQQALMATTAHLTSLRRQFPVLRQRHFLTGAESSGGVRDVAWYGADGLPMSAAAWDNSATSVLQMLLHSTDPQETGLLLVVNGGINERTVTLPGGSDAAYELLWNSADEWPGEPGPRRGPSPIALAPTTIQVWGCPTPA</sequence>
<dbReference type="AlphaFoldDB" id="A0A077M6K0"/>
<dbReference type="InterPro" id="IPR013780">
    <property type="entry name" value="Glyco_hydro_b"/>
</dbReference>
<dbReference type="Gene3D" id="2.60.40.1180">
    <property type="entry name" value="Golgi alpha-mannosidase II"/>
    <property type="match status" value="1"/>
</dbReference>
<dbReference type="InterPro" id="IPR011837">
    <property type="entry name" value="Glycogen_debranch_GlgX"/>
</dbReference>
<dbReference type="GO" id="GO:0004135">
    <property type="term" value="F:amylo-alpha-1,6-glucosidase activity"/>
    <property type="evidence" value="ECO:0007669"/>
    <property type="project" value="InterPro"/>
</dbReference>
<dbReference type="Gene3D" id="3.20.20.80">
    <property type="entry name" value="Glycosidases"/>
    <property type="match status" value="1"/>
</dbReference>
<dbReference type="CDD" id="cd02856">
    <property type="entry name" value="E_set_GDE_Isoamylase_N"/>
    <property type="match status" value="1"/>
</dbReference>
<keyword evidence="3 6" id="KW-0326">Glycosidase</keyword>
<organism evidence="6 7">
    <name type="scientific">Nostocoides jenkinsii Ben 74</name>
    <dbReference type="NCBI Taxonomy" id="1193518"/>
    <lineage>
        <taxon>Bacteria</taxon>
        <taxon>Bacillati</taxon>
        <taxon>Actinomycetota</taxon>
        <taxon>Actinomycetes</taxon>
        <taxon>Micrococcales</taxon>
        <taxon>Intrasporangiaceae</taxon>
        <taxon>Nostocoides</taxon>
    </lineage>
</organism>
<keyword evidence="2 6" id="KW-0378">Hydrolase</keyword>
<feature type="compositionally biased region" description="Basic and acidic residues" evidence="4">
    <location>
        <begin position="437"/>
        <end position="451"/>
    </location>
</feature>
<evidence type="ECO:0000256" key="1">
    <source>
        <dbReference type="ARBA" id="ARBA00008061"/>
    </source>
</evidence>
<dbReference type="InterPro" id="IPR006047">
    <property type="entry name" value="GH13_cat_dom"/>
</dbReference>
<dbReference type="STRING" id="1193518.BN13_100069"/>
<protein>
    <submittedName>
        <fullName evidence="6">Glycogen debranching enzyme</fullName>
        <ecNumber evidence="6">3.2.1.-</ecNumber>
    </submittedName>
</protein>
<dbReference type="Gene3D" id="2.60.40.10">
    <property type="entry name" value="Immunoglobulins"/>
    <property type="match status" value="1"/>
</dbReference>
<dbReference type="NCBIfam" id="TIGR02100">
    <property type="entry name" value="glgX_debranch"/>
    <property type="match status" value="1"/>
</dbReference>
<dbReference type="EMBL" id="CAJC01000002">
    <property type="protein sequence ID" value="CCI51400.1"/>
    <property type="molecule type" value="Genomic_DNA"/>
</dbReference>
<dbReference type="SUPFAM" id="SSF51011">
    <property type="entry name" value="Glycosyl hydrolase domain"/>
    <property type="match status" value="1"/>
</dbReference>
<evidence type="ECO:0000256" key="2">
    <source>
        <dbReference type="ARBA" id="ARBA00022801"/>
    </source>
</evidence>
<evidence type="ECO:0000313" key="6">
    <source>
        <dbReference type="EMBL" id="CCI51400.1"/>
    </source>
</evidence>
<evidence type="ECO:0000256" key="3">
    <source>
        <dbReference type="ARBA" id="ARBA00023295"/>
    </source>
</evidence>
<dbReference type="SUPFAM" id="SSF81296">
    <property type="entry name" value="E set domains"/>
    <property type="match status" value="1"/>
</dbReference>
<dbReference type="Proteomes" id="UP000035720">
    <property type="component" value="Unassembled WGS sequence"/>
</dbReference>
<dbReference type="InterPro" id="IPR044505">
    <property type="entry name" value="GlgX_Isoamylase_N_E_set"/>
</dbReference>
<dbReference type="EC" id="3.2.1.-" evidence="6"/>
<keyword evidence="7" id="KW-1185">Reference proteome</keyword>
<comment type="similarity">
    <text evidence="1">Belongs to the glycosyl hydrolase 13 family.</text>
</comment>
<evidence type="ECO:0000259" key="5">
    <source>
        <dbReference type="SMART" id="SM00642"/>
    </source>
</evidence>
<dbReference type="InterPro" id="IPR017853">
    <property type="entry name" value="GH"/>
</dbReference>
<dbReference type="InterPro" id="IPR013783">
    <property type="entry name" value="Ig-like_fold"/>
</dbReference>
<name>A0A077M6K0_9MICO</name>
<reference evidence="6 7" key="1">
    <citation type="journal article" date="2013" name="ISME J.">
        <title>A metabolic model for members of the genus Tetrasphaera involved in enhanced biological phosphorus removal.</title>
        <authorList>
            <person name="Kristiansen R."/>
            <person name="Nguyen H.T.T."/>
            <person name="Saunders A.M."/>
            <person name="Nielsen J.L."/>
            <person name="Wimmer R."/>
            <person name="Le V.Q."/>
            <person name="McIlroy S.J."/>
            <person name="Petrovski S."/>
            <person name="Seviour R.J."/>
            <person name="Calteau A."/>
            <person name="Nielsen K.L."/>
            <person name="Nielsen P.H."/>
        </authorList>
    </citation>
    <scope>NUCLEOTIDE SEQUENCE [LARGE SCALE GENOMIC DNA]</scope>
    <source>
        <strain evidence="6 7">Ben 74</strain>
    </source>
</reference>
<evidence type="ECO:0000313" key="7">
    <source>
        <dbReference type="Proteomes" id="UP000035720"/>
    </source>
</evidence>
<feature type="region of interest" description="Disordered" evidence="4">
    <location>
        <begin position="437"/>
        <end position="467"/>
    </location>
</feature>
<dbReference type="PANTHER" id="PTHR43002">
    <property type="entry name" value="GLYCOGEN DEBRANCHING ENZYME"/>
    <property type="match status" value="1"/>
</dbReference>
<evidence type="ECO:0000256" key="4">
    <source>
        <dbReference type="SAM" id="MobiDB-lite"/>
    </source>
</evidence>
<gene>
    <name evidence="6" type="primary">glgX</name>
    <name evidence="6" type="ORF">BN13_100069</name>
</gene>
<feature type="domain" description="Glycosyl hydrolase family 13 catalytic" evidence="5">
    <location>
        <begin position="108"/>
        <end position="541"/>
    </location>
</feature>
<dbReference type="SUPFAM" id="SSF51445">
    <property type="entry name" value="(Trans)glycosidases"/>
    <property type="match status" value="1"/>
</dbReference>
<dbReference type="InterPro" id="IPR004193">
    <property type="entry name" value="Glyco_hydro_13_N"/>
</dbReference>
<dbReference type="SMART" id="SM00642">
    <property type="entry name" value="Aamy"/>
    <property type="match status" value="1"/>
</dbReference>
<proteinExistence type="inferred from homology"/>
<accession>A0A077M6K0</accession>